<dbReference type="EMBL" id="BGZN01000046">
    <property type="protein sequence ID" value="GBR74442.1"/>
    <property type="molecule type" value="Genomic_DNA"/>
</dbReference>
<dbReference type="PANTHER" id="PTHR31272:SF4">
    <property type="entry name" value="CYTOCHROME C-TYPE BIOGENESIS PROTEIN HI_1454-RELATED"/>
    <property type="match status" value="1"/>
</dbReference>
<evidence type="ECO:0000256" key="1">
    <source>
        <dbReference type="ARBA" id="ARBA00004141"/>
    </source>
</evidence>
<comment type="subcellular location">
    <subcellularLocation>
        <location evidence="1">Membrane</location>
        <topology evidence="1">Multi-pass membrane protein</topology>
    </subcellularLocation>
</comment>
<dbReference type="InterPro" id="IPR051790">
    <property type="entry name" value="Cytochrome_c-biogenesis_DsbD"/>
</dbReference>
<keyword evidence="5 6" id="KW-0472">Membrane</keyword>
<reference evidence="8 9" key="1">
    <citation type="journal article" date="2019" name="ISME J.">
        <title>Genome analyses of uncultured TG2/ZB3 bacteria in 'Margulisbacteria' specifically attached to ectosymbiotic spirochetes of protists in the termite gut.</title>
        <authorList>
            <person name="Utami Y.D."/>
            <person name="Kuwahara H."/>
            <person name="Igai K."/>
            <person name="Murakami T."/>
            <person name="Sugaya K."/>
            <person name="Morikawa T."/>
            <person name="Nagura Y."/>
            <person name="Yuki M."/>
            <person name="Deevong P."/>
            <person name="Inoue T."/>
            <person name="Kihara K."/>
            <person name="Lo N."/>
            <person name="Yamada A."/>
            <person name="Ohkuma M."/>
            <person name="Hongoh Y."/>
        </authorList>
    </citation>
    <scope>NUCLEOTIDE SEQUENCE [LARGE SCALE GENOMIC DNA]</scope>
    <source>
        <strain evidence="8">NkOx7-01</strain>
    </source>
</reference>
<evidence type="ECO:0000256" key="3">
    <source>
        <dbReference type="ARBA" id="ARBA00022692"/>
    </source>
</evidence>
<dbReference type="AlphaFoldDB" id="A0A388TCR7"/>
<keyword evidence="9" id="KW-1185">Reference proteome</keyword>
<organism evidence="8 9">
    <name type="scientific">Termititenax aidoneus</name>
    <dbReference type="NCBI Taxonomy" id="2218524"/>
    <lineage>
        <taxon>Bacteria</taxon>
        <taxon>Bacillati</taxon>
        <taxon>Candidatus Margulisiibacteriota</taxon>
        <taxon>Candidatus Termititenacia</taxon>
        <taxon>Candidatus Termititenacales</taxon>
        <taxon>Candidatus Termititenacaceae</taxon>
        <taxon>Candidatus Termititenax</taxon>
    </lineage>
</organism>
<dbReference type="Pfam" id="PF02683">
    <property type="entry name" value="DsbD_TM"/>
    <property type="match status" value="1"/>
</dbReference>
<feature type="transmembrane region" description="Helical" evidence="6">
    <location>
        <begin position="167"/>
        <end position="187"/>
    </location>
</feature>
<keyword evidence="3 6" id="KW-0812">Transmembrane</keyword>
<dbReference type="Proteomes" id="UP000269352">
    <property type="component" value="Unassembled WGS sequence"/>
</dbReference>
<name>A0A388TCR7_TERA1</name>
<proteinExistence type="inferred from homology"/>
<accession>A0A388TCR7</accession>
<sequence>MNNQVSLGLSFTAGLLSFFSPYVLPLLPSYLCLLGGFTPEQLKQDAPPLNGYFLVRTLGFICGFSLVFVVLSLLFASGFSLLGNAALYLRWLSGLIIIALGLNILFDFLAFLNYEKRFHFARWPQGTGGVVLAGAAFGAGWTPCIGPILAGILLLAGQSGQTGTAAWYLAAYSAGLGLPFLLAALFLERSWRLTARLRTALPVIQKISGVLLIVIGLLVLTGHFQALAMLLNK</sequence>
<dbReference type="PANTHER" id="PTHR31272">
    <property type="entry name" value="CYTOCHROME C-TYPE BIOGENESIS PROTEIN HI_1454-RELATED"/>
    <property type="match status" value="1"/>
</dbReference>
<comment type="caution">
    <text evidence="8">The sequence shown here is derived from an EMBL/GenBank/DDBJ whole genome shotgun (WGS) entry which is preliminary data.</text>
</comment>
<evidence type="ECO:0000256" key="2">
    <source>
        <dbReference type="ARBA" id="ARBA00006143"/>
    </source>
</evidence>
<feature type="transmembrane region" description="Helical" evidence="6">
    <location>
        <begin position="49"/>
        <end position="76"/>
    </location>
</feature>
<evidence type="ECO:0000256" key="4">
    <source>
        <dbReference type="ARBA" id="ARBA00022989"/>
    </source>
</evidence>
<gene>
    <name evidence="8" type="ORF">NO1_1616</name>
</gene>
<feature type="domain" description="Cytochrome C biogenesis protein transmembrane" evidence="7">
    <location>
        <begin position="7"/>
        <end position="219"/>
    </location>
</feature>
<dbReference type="GO" id="GO:0016020">
    <property type="term" value="C:membrane"/>
    <property type="evidence" value="ECO:0007669"/>
    <property type="project" value="UniProtKB-SubCell"/>
</dbReference>
<evidence type="ECO:0000313" key="8">
    <source>
        <dbReference type="EMBL" id="GBR74442.1"/>
    </source>
</evidence>
<feature type="transmembrane region" description="Helical" evidence="6">
    <location>
        <begin position="88"/>
        <end position="111"/>
    </location>
</feature>
<evidence type="ECO:0000256" key="5">
    <source>
        <dbReference type="ARBA" id="ARBA00023136"/>
    </source>
</evidence>
<evidence type="ECO:0000313" key="9">
    <source>
        <dbReference type="Proteomes" id="UP000269352"/>
    </source>
</evidence>
<dbReference type="GO" id="GO:0017004">
    <property type="term" value="P:cytochrome complex assembly"/>
    <property type="evidence" value="ECO:0007669"/>
    <property type="project" value="InterPro"/>
</dbReference>
<feature type="transmembrane region" description="Helical" evidence="6">
    <location>
        <begin position="131"/>
        <end position="155"/>
    </location>
</feature>
<protein>
    <recommendedName>
        <fullName evidence="7">Cytochrome C biogenesis protein transmembrane domain-containing protein</fullName>
    </recommendedName>
</protein>
<feature type="transmembrane region" description="Helical" evidence="6">
    <location>
        <begin position="207"/>
        <end position="231"/>
    </location>
</feature>
<comment type="similarity">
    <text evidence="2">Belongs to the DsbD family.</text>
</comment>
<dbReference type="InterPro" id="IPR003834">
    <property type="entry name" value="Cyt_c_assmbl_TM_dom"/>
</dbReference>
<evidence type="ECO:0000256" key="6">
    <source>
        <dbReference type="SAM" id="Phobius"/>
    </source>
</evidence>
<keyword evidence="4 6" id="KW-1133">Transmembrane helix</keyword>
<evidence type="ECO:0000259" key="7">
    <source>
        <dbReference type="Pfam" id="PF02683"/>
    </source>
</evidence>